<proteinExistence type="predicted"/>
<dbReference type="AlphaFoldDB" id="A0AAV7TAX6"/>
<gene>
    <name evidence="1" type="ORF">NDU88_005408</name>
</gene>
<accession>A0AAV7TAX6</accession>
<comment type="caution">
    <text evidence="1">The sequence shown here is derived from an EMBL/GenBank/DDBJ whole genome shotgun (WGS) entry which is preliminary data.</text>
</comment>
<evidence type="ECO:0000313" key="2">
    <source>
        <dbReference type="Proteomes" id="UP001066276"/>
    </source>
</evidence>
<sequence length="108" mass="11988">MGLRAIEDGSHVLLPLPLHRRASLAPPPCQVPEVLYSLGIVLIRQLIYKVLNGSIQAEHNGQMCFLGFVKLRGWVVQEVPVKGEWAAEQSRLLLARCPGAYRLHIAGR</sequence>
<dbReference type="EMBL" id="JANPWB010000007">
    <property type="protein sequence ID" value="KAJ1173578.1"/>
    <property type="molecule type" value="Genomic_DNA"/>
</dbReference>
<name>A0AAV7TAX6_PLEWA</name>
<evidence type="ECO:0000313" key="1">
    <source>
        <dbReference type="EMBL" id="KAJ1173578.1"/>
    </source>
</evidence>
<keyword evidence="2" id="KW-1185">Reference proteome</keyword>
<reference evidence="1" key="1">
    <citation type="journal article" date="2022" name="bioRxiv">
        <title>Sequencing and chromosome-scale assembly of the giantPleurodeles waltlgenome.</title>
        <authorList>
            <person name="Brown T."/>
            <person name="Elewa A."/>
            <person name="Iarovenko S."/>
            <person name="Subramanian E."/>
            <person name="Araus A.J."/>
            <person name="Petzold A."/>
            <person name="Susuki M."/>
            <person name="Suzuki K.-i.T."/>
            <person name="Hayashi T."/>
            <person name="Toyoda A."/>
            <person name="Oliveira C."/>
            <person name="Osipova E."/>
            <person name="Leigh N.D."/>
            <person name="Simon A."/>
            <person name="Yun M.H."/>
        </authorList>
    </citation>
    <scope>NUCLEOTIDE SEQUENCE</scope>
    <source>
        <strain evidence="1">20211129_DDA</strain>
        <tissue evidence="1">Liver</tissue>
    </source>
</reference>
<organism evidence="1 2">
    <name type="scientific">Pleurodeles waltl</name>
    <name type="common">Iberian ribbed newt</name>
    <dbReference type="NCBI Taxonomy" id="8319"/>
    <lineage>
        <taxon>Eukaryota</taxon>
        <taxon>Metazoa</taxon>
        <taxon>Chordata</taxon>
        <taxon>Craniata</taxon>
        <taxon>Vertebrata</taxon>
        <taxon>Euteleostomi</taxon>
        <taxon>Amphibia</taxon>
        <taxon>Batrachia</taxon>
        <taxon>Caudata</taxon>
        <taxon>Salamandroidea</taxon>
        <taxon>Salamandridae</taxon>
        <taxon>Pleurodelinae</taxon>
        <taxon>Pleurodeles</taxon>
    </lineage>
</organism>
<dbReference type="Proteomes" id="UP001066276">
    <property type="component" value="Chromosome 4_1"/>
</dbReference>
<protein>
    <submittedName>
        <fullName evidence="1">Uncharacterized protein</fullName>
    </submittedName>
</protein>